<dbReference type="GO" id="GO:0004411">
    <property type="term" value="F:homogentisate 1,2-dioxygenase activity"/>
    <property type="evidence" value="ECO:0007669"/>
    <property type="project" value="UniProtKB-UniRule"/>
</dbReference>
<comment type="pathway">
    <text evidence="9">Amino-acid degradation; L-phenylalanine degradation; acetoacetate and fumarate from L-phenylalanine: step 4/6.</text>
</comment>
<dbReference type="Pfam" id="PF20510">
    <property type="entry name" value="HgmA_N"/>
    <property type="match status" value="1"/>
</dbReference>
<dbReference type="PANTHER" id="PTHR11056:SF0">
    <property type="entry name" value="HOMOGENTISATE 1,2-DIOXYGENASE"/>
    <property type="match status" value="1"/>
</dbReference>
<dbReference type="NCBIfam" id="TIGR01015">
    <property type="entry name" value="hmgA"/>
    <property type="match status" value="1"/>
</dbReference>
<comment type="subunit">
    <text evidence="9">Hexamer; dimer of trimers.</text>
</comment>
<proteinExistence type="inferred from homology"/>
<evidence type="ECO:0000259" key="14">
    <source>
        <dbReference type="Pfam" id="PF20510"/>
    </source>
</evidence>
<dbReference type="Proteomes" id="UP000317982">
    <property type="component" value="Unassembled WGS sequence"/>
</dbReference>
<evidence type="ECO:0000256" key="1">
    <source>
        <dbReference type="ARBA" id="ARBA00001962"/>
    </source>
</evidence>
<dbReference type="InterPro" id="IPR046452">
    <property type="entry name" value="HgmA_N"/>
</dbReference>
<evidence type="ECO:0000256" key="8">
    <source>
        <dbReference type="ARBA" id="ARBA00023232"/>
    </source>
</evidence>
<dbReference type="GO" id="GO:0006572">
    <property type="term" value="P:L-tyrosine catabolic process"/>
    <property type="evidence" value="ECO:0007669"/>
    <property type="project" value="UniProtKB-UniRule"/>
</dbReference>
<evidence type="ECO:0000256" key="11">
    <source>
        <dbReference type="PIRSR" id="PIRSR605708-1"/>
    </source>
</evidence>
<reference evidence="15 16" key="1">
    <citation type="submission" date="2019-07" db="EMBL/GenBank/DDBJ databases">
        <title>Cryptosporangium phraense sp. nov., isolated from plant litter.</title>
        <authorList>
            <person name="Suriyachadkun C."/>
        </authorList>
    </citation>
    <scope>NUCLEOTIDE SEQUENCE [LARGE SCALE GENOMIC DNA]</scope>
    <source>
        <strain evidence="15 16">A-T 5661</strain>
    </source>
</reference>
<dbReference type="FunFam" id="2.60.120.10:FF:000034">
    <property type="entry name" value="Homogentisate 1,2-dioxygenase"/>
    <property type="match status" value="1"/>
</dbReference>
<keyword evidence="7 9" id="KW-0408">Iron</keyword>
<dbReference type="AlphaFoldDB" id="A0A545AWZ7"/>
<dbReference type="EC" id="1.13.11.5" evidence="9 10"/>
<feature type="binding site" evidence="12">
    <location>
        <position position="336"/>
    </location>
    <ligand>
        <name>Fe cation</name>
        <dbReference type="ChEBI" id="CHEBI:24875"/>
    </ligand>
</feature>
<dbReference type="InterPro" id="IPR005708">
    <property type="entry name" value="Homogentis_dOase"/>
</dbReference>
<comment type="function">
    <text evidence="9">Involved in the catabolism of homogentisate (2,5-dihydroxyphenylacetate or 2,5-OH-PhAc), a central intermediate in the degradation of phenylalanine and tyrosine. Catalyzes the oxidative ring cleavage of the aromatic ring of homogentisate to yield maleylacetoacetate.</text>
</comment>
<organism evidence="15 16">
    <name type="scientific">Cryptosporangium phraense</name>
    <dbReference type="NCBI Taxonomy" id="2593070"/>
    <lineage>
        <taxon>Bacteria</taxon>
        <taxon>Bacillati</taxon>
        <taxon>Actinomycetota</taxon>
        <taxon>Actinomycetes</taxon>
        <taxon>Cryptosporangiales</taxon>
        <taxon>Cryptosporangiaceae</taxon>
        <taxon>Cryptosporangium</taxon>
    </lineage>
</organism>
<keyword evidence="16" id="KW-1185">Reference proteome</keyword>
<keyword evidence="8 9" id="KW-0585">Phenylalanine catabolism</keyword>
<evidence type="ECO:0000313" key="16">
    <source>
        <dbReference type="Proteomes" id="UP000317982"/>
    </source>
</evidence>
<name>A0A545AWZ7_9ACTN</name>
<dbReference type="CDD" id="cd07000">
    <property type="entry name" value="cupin_HGO_N"/>
    <property type="match status" value="1"/>
</dbReference>
<keyword evidence="4 9" id="KW-0828">Tyrosine catabolism</keyword>
<feature type="binding site" evidence="9 12">
    <location>
        <position position="372"/>
    </location>
    <ligand>
        <name>homogentisate</name>
        <dbReference type="ChEBI" id="CHEBI:16169"/>
    </ligand>
</feature>
<sequence length="435" mass="47559">MTRTHTATDLRYLAGFGNHHVTEAIPGALPPGRNSPQRAPLGLYAEQLSGTAFTAPRNTNRRTWVYRLVPSAAHGKFIPIASGSVRAAPLREVPLDPNRLRWDPMPFPPGEADFVDGLFTIGANGDVEAQTGVAIHQYAASKSMVDRYFVDADGEMLLVPEAGALLLRTELGILHVKPGEIAVVPRGIRWRVELPDGRARGYVLENYGAMLTLPELGPIGANGLANHRDFLAPEAAFEDVTGAVEVVQKYGGTLWSAEYDHSPLDVVAWHGNYTPYKYDLANFMVVGTVSFDHPDPSIYTVLTSPSEVPGTANADFVIFAPRWLVGENTFRPPWYHRNIMTEYMGLVHGVYDAKAEGFLPGGASLHNSFTSHGPDEATYRQASTRALVPQKIDDTLAFMFETRLPLRLTSAAASAAHLQPNYDAVWHGITKNFSS</sequence>
<dbReference type="GO" id="GO:0005737">
    <property type="term" value="C:cytoplasm"/>
    <property type="evidence" value="ECO:0007669"/>
    <property type="project" value="TreeGrafter"/>
</dbReference>
<feature type="binding site" evidence="12">
    <location>
        <position position="342"/>
    </location>
    <ligand>
        <name>Fe cation</name>
        <dbReference type="ChEBI" id="CHEBI:24875"/>
    </ligand>
</feature>
<dbReference type="GO" id="GO:0006559">
    <property type="term" value="P:L-phenylalanine catabolic process"/>
    <property type="evidence" value="ECO:0007669"/>
    <property type="project" value="UniProtKB-UniRule"/>
</dbReference>
<dbReference type="UniPathway" id="UPA00139">
    <property type="reaction ID" value="UER00339"/>
</dbReference>
<keyword evidence="6 9" id="KW-0560">Oxidoreductase</keyword>
<dbReference type="InterPro" id="IPR022950">
    <property type="entry name" value="Homogentis_dOase_bac"/>
</dbReference>
<evidence type="ECO:0000256" key="5">
    <source>
        <dbReference type="ARBA" id="ARBA00022964"/>
    </source>
</evidence>
<evidence type="ECO:0000256" key="10">
    <source>
        <dbReference type="NCBIfam" id="TIGR01015"/>
    </source>
</evidence>
<feature type="domain" description="Homogentisate 1,2-dioxygenase N-terminal" evidence="14">
    <location>
        <begin position="11"/>
        <end position="280"/>
    </location>
</feature>
<evidence type="ECO:0000256" key="3">
    <source>
        <dbReference type="ARBA" id="ARBA00022723"/>
    </source>
</evidence>
<protein>
    <recommendedName>
        <fullName evidence="9 10">Homogentisate 1,2-dioxygenase</fullName>
        <shortName evidence="9">HGDO</shortName>
        <ecNumber evidence="9 10">1.13.11.5</ecNumber>
    </recommendedName>
    <alternativeName>
        <fullName evidence="9">Homogentisate oxygenase</fullName>
    </alternativeName>
    <alternativeName>
        <fullName evidence="9">Homogentisic acid oxidase</fullName>
    </alternativeName>
    <alternativeName>
        <fullName evidence="9">Homogentisicase</fullName>
    </alternativeName>
</protein>
<accession>A0A545AWZ7</accession>
<dbReference type="InterPro" id="IPR046451">
    <property type="entry name" value="HgmA_C"/>
</dbReference>
<evidence type="ECO:0000256" key="7">
    <source>
        <dbReference type="ARBA" id="ARBA00023004"/>
    </source>
</evidence>
<evidence type="ECO:0000259" key="13">
    <source>
        <dbReference type="Pfam" id="PF04209"/>
    </source>
</evidence>
<evidence type="ECO:0000256" key="9">
    <source>
        <dbReference type="HAMAP-Rule" id="MF_00334"/>
    </source>
</evidence>
<evidence type="ECO:0000256" key="2">
    <source>
        <dbReference type="ARBA" id="ARBA00007757"/>
    </source>
</evidence>
<comment type="caution">
    <text evidence="15">The sequence shown here is derived from an EMBL/GenBank/DDBJ whole genome shotgun (WGS) entry which is preliminary data.</text>
</comment>
<dbReference type="InParanoid" id="A0A545AWZ7"/>
<dbReference type="GO" id="GO:0005506">
    <property type="term" value="F:iron ion binding"/>
    <property type="evidence" value="ECO:0007669"/>
    <property type="project" value="UniProtKB-UniRule"/>
</dbReference>
<dbReference type="RefSeq" id="WP_142704575.1">
    <property type="nucleotide sequence ID" value="NZ_VIRS01000006.1"/>
</dbReference>
<evidence type="ECO:0000256" key="4">
    <source>
        <dbReference type="ARBA" id="ARBA00022878"/>
    </source>
</evidence>
<feature type="domain" description="Homogentisate 1,2-dioxygenase C-terminal" evidence="13">
    <location>
        <begin position="282"/>
        <end position="433"/>
    </location>
</feature>
<dbReference type="Gene3D" id="2.60.120.10">
    <property type="entry name" value="Jelly Rolls"/>
    <property type="match status" value="1"/>
</dbReference>
<keyword evidence="3 9" id="KW-0479">Metal-binding</keyword>
<evidence type="ECO:0000313" key="15">
    <source>
        <dbReference type="EMBL" id="TQS45125.1"/>
    </source>
</evidence>
<comment type="cofactor">
    <cofactor evidence="1 9 12">
        <name>Fe cation</name>
        <dbReference type="ChEBI" id="CHEBI:24875"/>
    </cofactor>
</comment>
<comment type="caution">
    <text evidence="9">Lacks conserved residue(s) required for the propagation of feature annotation.</text>
</comment>
<dbReference type="EMBL" id="VIRS01000006">
    <property type="protein sequence ID" value="TQS45125.1"/>
    <property type="molecule type" value="Genomic_DNA"/>
</dbReference>
<keyword evidence="5 9" id="KW-0223">Dioxygenase</keyword>
<gene>
    <name evidence="9" type="primary">hmgA</name>
    <name evidence="15" type="ORF">FL583_11560</name>
</gene>
<dbReference type="Pfam" id="PF04209">
    <property type="entry name" value="HgmA_C"/>
    <property type="match status" value="1"/>
</dbReference>
<dbReference type="PANTHER" id="PTHR11056">
    <property type="entry name" value="HOMOGENTISATE 1,2-DIOXYGENASE"/>
    <property type="match status" value="1"/>
</dbReference>
<comment type="similarity">
    <text evidence="2 9">Belongs to the homogentisate dioxygenase family.</text>
</comment>
<feature type="binding site" evidence="12">
    <location>
        <position position="351"/>
    </location>
    <ligand>
        <name>homogentisate</name>
        <dbReference type="ChEBI" id="CHEBI:16169"/>
    </ligand>
</feature>
<dbReference type="HAMAP" id="MF_00334">
    <property type="entry name" value="Homogentis_dioxygen"/>
    <property type="match status" value="1"/>
</dbReference>
<feature type="active site" description="Proton acceptor" evidence="9 11">
    <location>
        <position position="293"/>
    </location>
</feature>
<dbReference type="OrthoDB" id="9811253at2"/>
<evidence type="ECO:0000256" key="6">
    <source>
        <dbReference type="ARBA" id="ARBA00023002"/>
    </source>
</evidence>
<comment type="catalytic activity">
    <reaction evidence="9">
        <text>homogentisate + O2 = 4-maleylacetoacetate + H(+)</text>
        <dbReference type="Rhea" id="RHEA:15449"/>
        <dbReference type="ChEBI" id="CHEBI:15378"/>
        <dbReference type="ChEBI" id="CHEBI:15379"/>
        <dbReference type="ChEBI" id="CHEBI:16169"/>
        <dbReference type="ChEBI" id="CHEBI:17105"/>
        <dbReference type="EC" id="1.13.11.5"/>
    </reaction>
</comment>
<evidence type="ECO:0000256" key="12">
    <source>
        <dbReference type="PIRSR" id="PIRSR605708-2"/>
    </source>
</evidence>
<feature type="binding site" evidence="12">
    <location>
        <position position="372"/>
    </location>
    <ligand>
        <name>Fe cation</name>
        <dbReference type="ChEBI" id="CHEBI:24875"/>
    </ligand>
</feature>
<dbReference type="InterPro" id="IPR014710">
    <property type="entry name" value="RmlC-like_jellyroll"/>
</dbReference>
<dbReference type="SUPFAM" id="SSF51182">
    <property type="entry name" value="RmlC-like cupins"/>
    <property type="match status" value="1"/>
</dbReference>
<dbReference type="InterPro" id="IPR011051">
    <property type="entry name" value="RmlC_Cupin_sf"/>
</dbReference>